<dbReference type="InterPro" id="IPR014719">
    <property type="entry name" value="Ribosomal_bL12_C/ClpS-like"/>
</dbReference>
<evidence type="ECO:0000259" key="4">
    <source>
        <dbReference type="Pfam" id="PF00542"/>
    </source>
</evidence>
<reference evidence="7" key="1">
    <citation type="journal article" date="2010" name="Nature">
        <title>The Amphimedon queenslandica genome and the evolution of animal complexity.</title>
        <authorList>
            <person name="Srivastava M."/>
            <person name="Simakov O."/>
            <person name="Chapman J."/>
            <person name="Fahey B."/>
            <person name="Gauthier M.E."/>
            <person name="Mitros T."/>
            <person name="Richards G.S."/>
            <person name="Conaco C."/>
            <person name="Dacre M."/>
            <person name="Hellsten U."/>
            <person name="Larroux C."/>
            <person name="Putnam N.H."/>
            <person name="Stanke M."/>
            <person name="Adamska M."/>
            <person name="Darling A."/>
            <person name="Degnan S.M."/>
            <person name="Oakley T.H."/>
            <person name="Plachetzki D.C."/>
            <person name="Zhai Y."/>
            <person name="Adamski M."/>
            <person name="Calcino A."/>
            <person name="Cummins S.F."/>
            <person name="Goodstein D.M."/>
            <person name="Harris C."/>
            <person name="Jackson D.J."/>
            <person name="Leys S.P."/>
            <person name="Shu S."/>
            <person name="Woodcroft B.J."/>
            <person name="Vervoort M."/>
            <person name="Kosik K.S."/>
            <person name="Manning G."/>
            <person name="Degnan B.M."/>
            <person name="Rokhsar D.S."/>
        </authorList>
    </citation>
    <scope>NUCLEOTIDE SEQUENCE [LARGE SCALE GENOMIC DNA]</scope>
</reference>
<dbReference type="InterPro" id="IPR008932">
    <property type="entry name" value="Ribosomal_bL12_oligo"/>
</dbReference>
<evidence type="ECO:0000256" key="2">
    <source>
        <dbReference type="ARBA" id="ARBA00022980"/>
    </source>
</evidence>
<name>A0A1X7VDU7_AMPQE</name>
<evidence type="ECO:0008006" key="8">
    <source>
        <dbReference type="Google" id="ProtNLM"/>
    </source>
</evidence>
<evidence type="ECO:0000313" key="6">
    <source>
        <dbReference type="EnsemblMetazoa" id="Aqu2.1.38470_001"/>
    </source>
</evidence>
<dbReference type="EnsemblMetazoa" id="XM_003384478.3">
    <property type="protein sequence ID" value="XP_003384526.2"/>
    <property type="gene ID" value="LOC100636361"/>
</dbReference>
<evidence type="ECO:0000259" key="5">
    <source>
        <dbReference type="Pfam" id="PF16320"/>
    </source>
</evidence>
<dbReference type="EnsemblMetazoa" id="Aqu2.1.38470_001">
    <property type="protein sequence ID" value="Aqu2.1.38470_001"/>
    <property type="gene ID" value="Aqu2.1.38470"/>
</dbReference>
<keyword evidence="3" id="KW-0687">Ribonucleoprotein</keyword>
<dbReference type="GO" id="GO:0003735">
    <property type="term" value="F:structural constituent of ribosome"/>
    <property type="evidence" value="ECO:0007669"/>
    <property type="project" value="InterPro"/>
</dbReference>
<dbReference type="Pfam" id="PF16320">
    <property type="entry name" value="Ribosomal_L12_N"/>
    <property type="match status" value="1"/>
</dbReference>
<dbReference type="PANTHER" id="PTHR45987:SF4">
    <property type="entry name" value="LARGE RIBOSOMAL SUBUNIT PROTEIN BL12M"/>
    <property type="match status" value="1"/>
</dbReference>
<gene>
    <name evidence="6" type="primary">100636361</name>
</gene>
<accession>A0A1X7VDU7</accession>
<dbReference type="GO" id="GO:0003729">
    <property type="term" value="F:mRNA binding"/>
    <property type="evidence" value="ECO:0007669"/>
    <property type="project" value="TreeGrafter"/>
</dbReference>
<dbReference type="SUPFAM" id="SSF48300">
    <property type="entry name" value="Ribosomal protein L7/12, oligomerisation (N-terminal) domain"/>
    <property type="match status" value="1"/>
</dbReference>
<dbReference type="InterPro" id="IPR036235">
    <property type="entry name" value="Ribosomal_bL12_oligo_N_sf"/>
</dbReference>
<keyword evidence="2" id="KW-0689">Ribosomal protein</keyword>
<dbReference type="Gene3D" id="3.30.1390.10">
    <property type="match status" value="1"/>
</dbReference>
<proteinExistence type="inferred from homology"/>
<dbReference type="HAMAP" id="MF_00368">
    <property type="entry name" value="Ribosomal_bL12"/>
    <property type="match status" value="1"/>
</dbReference>
<feature type="domain" description="Large ribosomal subunit protein bL12 oligomerization" evidence="5">
    <location>
        <begin position="77"/>
        <end position="121"/>
    </location>
</feature>
<dbReference type="GO" id="GO:0006412">
    <property type="term" value="P:translation"/>
    <property type="evidence" value="ECO:0007669"/>
    <property type="project" value="InterPro"/>
</dbReference>
<dbReference type="Pfam" id="PF00542">
    <property type="entry name" value="Ribosomal_L12"/>
    <property type="match status" value="1"/>
</dbReference>
<dbReference type="SUPFAM" id="SSF54736">
    <property type="entry name" value="ClpS-like"/>
    <property type="match status" value="1"/>
</dbReference>
<dbReference type="OrthoDB" id="250175at2759"/>
<dbReference type="NCBIfam" id="TIGR00855">
    <property type="entry name" value="L12"/>
    <property type="match status" value="1"/>
</dbReference>
<dbReference type="Proteomes" id="UP000007879">
    <property type="component" value="Unassembled WGS sequence"/>
</dbReference>
<dbReference type="STRING" id="400682.A0A1X7VDU7"/>
<comment type="similarity">
    <text evidence="1">Belongs to the bacterial ribosomal protein bL12 family.</text>
</comment>
<dbReference type="GO" id="GO:0005762">
    <property type="term" value="C:mitochondrial large ribosomal subunit"/>
    <property type="evidence" value="ECO:0007669"/>
    <property type="project" value="TreeGrafter"/>
</dbReference>
<organism evidence="6">
    <name type="scientific">Amphimedon queenslandica</name>
    <name type="common">Sponge</name>
    <dbReference type="NCBI Taxonomy" id="400682"/>
    <lineage>
        <taxon>Eukaryota</taxon>
        <taxon>Metazoa</taxon>
        <taxon>Porifera</taxon>
        <taxon>Demospongiae</taxon>
        <taxon>Heteroscleromorpha</taxon>
        <taxon>Haplosclerida</taxon>
        <taxon>Niphatidae</taxon>
        <taxon>Amphimedon</taxon>
    </lineage>
</organism>
<dbReference type="InParanoid" id="A0A1X7VDU7"/>
<reference evidence="6" key="2">
    <citation type="submission" date="2017-05" db="UniProtKB">
        <authorList>
            <consortium name="EnsemblMetazoa"/>
        </authorList>
    </citation>
    <scope>IDENTIFICATION</scope>
</reference>
<evidence type="ECO:0000313" key="7">
    <source>
        <dbReference type="Proteomes" id="UP000007879"/>
    </source>
</evidence>
<dbReference type="KEGG" id="aqu:100636361"/>
<dbReference type="AlphaFoldDB" id="A0A1X7VDU7"/>
<protein>
    <recommendedName>
        <fullName evidence="8">Ribosomal protein L7/L12 C-terminal domain-containing protein</fullName>
    </recommendedName>
</protein>
<dbReference type="PANTHER" id="PTHR45987">
    <property type="entry name" value="39S RIBOSOMAL PROTEIN L12"/>
    <property type="match status" value="1"/>
</dbReference>
<evidence type="ECO:0000256" key="3">
    <source>
        <dbReference type="ARBA" id="ARBA00023274"/>
    </source>
</evidence>
<feature type="domain" description="Large ribosomal subunit protein bL12 C-terminal" evidence="4">
    <location>
        <begin position="136"/>
        <end position="204"/>
    </location>
</feature>
<evidence type="ECO:0000256" key="1">
    <source>
        <dbReference type="ARBA" id="ARBA00007197"/>
    </source>
</evidence>
<dbReference type="Gene3D" id="1.20.5.710">
    <property type="entry name" value="Single helix bin"/>
    <property type="match status" value="1"/>
</dbReference>
<keyword evidence="7" id="KW-1185">Reference proteome</keyword>
<dbReference type="InterPro" id="IPR000206">
    <property type="entry name" value="Ribosomal_bL12"/>
</dbReference>
<dbReference type="FunFam" id="3.30.1390.10:FF:000001">
    <property type="entry name" value="50S ribosomal protein L7/L12"/>
    <property type="match status" value="1"/>
</dbReference>
<sequence length="204" mass="22847">MCITMILKLKIFMNIVGINWSNSTTYSRVLIMSAVRFCNLSYRIIRHKTVTRRFLQVRELCALAQPPSDATKVYPQKIHDIVQDIAGLTLKETAQLNELLKETLNISDAPLMAAAPAAPSATTEAESEKKEEQTEFNVTLVKFNDASKIKLIKKIKEVMEGLNLVQAKKLVESVPQLLKENISKEEAMKLKSDLEAEGGEVTVK</sequence>
<dbReference type="InterPro" id="IPR013823">
    <property type="entry name" value="Ribosomal_bL12_C"/>
</dbReference>